<keyword evidence="7" id="KW-0503">Monooxygenase</keyword>
<keyword evidence="3" id="KW-0285">Flavoprotein</keyword>
<evidence type="ECO:0000256" key="2">
    <source>
        <dbReference type="ARBA" id="ARBA00009183"/>
    </source>
</evidence>
<dbReference type="Pfam" id="PF00743">
    <property type="entry name" value="FMO-like"/>
    <property type="match status" value="1"/>
</dbReference>
<evidence type="ECO:0000256" key="5">
    <source>
        <dbReference type="ARBA" id="ARBA00022857"/>
    </source>
</evidence>
<dbReference type="InterPro" id="IPR036188">
    <property type="entry name" value="FAD/NAD-bd_sf"/>
</dbReference>
<keyword evidence="4" id="KW-0274">FAD</keyword>
<name>A0A0H2S508_9AGAM</name>
<keyword evidence="8" id="KW-1185">Reference proteome</keyword>
<protein>
    <submittedName>
        <fullName evidence="7">Dimethylaniline monooxygenase</fullName>
    </submittedName>
</protein>
<comment type="cofactor">
    <cofactor evidence="1">
        <name>FAD</name>
        <dbReference type="ChEBI" id="CHEBI:57692"/>
    </cofactor>
</comment>
<dbReference type="EMBL" id="KQ085912">
    <property type="protein sequence ID" value="KLO16763.1"/>
    <property type="molecule type" value="Genomic_DNA"/>
</dbReference>
<organism evidence="7 8">
    <name type="scientific">Schizopora paradoxa</name>
    <dbReference type="NCBI Taxonomy" id="27342"/>
    <lineage>
        <taxon>Eukaryota</taxon>
        <taxon>Fungi</taxon>
        <taxon>Dikarya</taxon>
        <taxon>Basidiomycota</taxon>
        <taxon>Agaricomycotina</taxon>
        <taxon>Agaricomycetes</taxon>
        <taxon>Hymenochaetales</taxon>
        <taxon>Schizoporaceae</taxon>
        <taxon>Schizopora</taxon>
    </lineage>
</organism>
<dbReference type="InterPro" id="IPR020946">
    <property type="entry name" value="Flavin_mOase-like"/>
</dbReference>
<dbReference type="PANTHER" id="PTHR43539:SF68">
    <property type="entry name" value="FLAVIN-BINDING MONOOXYGENASE-LIKE PROTEIN (AFU_ORTHOLOGUE AFUA_4G09220)"/>
    <property type="match status" value="1"/>
</dbReference>
<evidence type="ECO:0000313" key="8">
    <source>
        <dbReference type="Proteomes" id="UP000053477"/>
    </source>
</evidence>
<dbReference type="GO" id="GO:0004499">
    <property type="term" value="F:N,N-dimethylaniline monooxygenase activity"/>
    <property type="evidence" value="ECO:0007669"/>
    <property type="project" value="InterPro"/>
</dbReference>
<evidence type="ECO:0000256" key="1">
    <source>
        <dbReference type="ARBA" id="ARBA00001974"/>
    </source>
</evidence>
<sequence>MPNYEELSNIRGVAQDWLDSFRLAVYSGDADAFVNCMAADGWFRDLLTFSWEFKTMKGRDATKAYLCQELASAKISNIDFDDENPPSIGHFGPRRRLVDVGFTFETPRAYGQGYVRINFPVNSSVDGPDDGDRKAFGLLLMLKDWKGYEESKYESGISDREALYWEEIEKKRRNEIEEDPSALIIGGGQTGLNVAARFRQMNIKAIIVEKNARVGDNWRKRYPTLALHTPRIHHNFLYEPFPSNWPKYTPKERLANWMEQYALTQDLVVWLKSTVEGHPVYNSETGKWDVTVNKNGGRMTLHPSHIVIATSMYGKPIIPSLEGLDLFRGQILHSSEYHGGSPFANKSVVVVGSGNSSADVCQDLVFRGASSVTMVQRSASGVVSEKLMGAGLAANFPEGRRVERSDLSAAATPIVAVRQLMQETRHYRLDFDKEMLDGLRKVGFNVTDGNDNAGVPLMVYARGGVIDVGCAPLIIEGRVKVKQGVGISKLTESTIVFEDGTILEADAIIFATGWVSIREDLKEVFGEEAIQKTSEIWGIGEDGEIHAGYNFSGQPGLWYTWGGFNHSRFYSKHLALFIKAIELGYFNYGQ</sequence>
<evidence type="ECO:0000256" key="3">
    <source>
        <dbReference type="ARBA" id="ARBA00022630"/>
    </source>
</evidence>
<dbReference type="STRING" id="27342.A0A0H2S508"/>
<dbReference type="SUPFAM" id="SSF54427">
    <property type="entry name" value="NTF2-like"/>
    <property type="match status" value="1"/>
</dbReference>
<evidence type="ECO:0000256" key="6">
    <source>
        <dbReference type="ARBA" id="ARBA00023002"/>
    </source>
</evidence>
<dbReference type="Proteomes" id="UP000053477">
    <property type="component" value="Unassembled WGS sequence"/>
</dbReference>
<comment type="similarity">
    <text evidence="2">Belongs to the FMO family.</text>
</comment>
<evidence type="ECO:0000256" key="4">
    <source>
        <dbReference type="ARBA" id="ARBA00022827"/>
    </source>
</evidence>
<reference evidence="7 8" key="1">
    <citation type="submission" date="2015-04" db="EMBL/GenBank/DDBJ databases">
        <title>Complete genome sequence of Schizopora paradoxa KUC8140, a cosmopolitan wood degrader in East Asia.</title>
        <authorList>
            <consortium name="DOE Joint Genome Institute"/>
            <person name="Min B."/>
            <person name="Park H."/>
            <person name="Jang Y."/>
            <person name="Kim J.-J."/>
            <person name="Kim K.H."/>
            <person name="Pangilinan J."/>
            <person name="Lipzen A."/>
            <person name="Riley R."/>
            <person name="Grigoriev I.V."/>
            <person name="Spatafora J.W."/>
            <person name="Choi I.-G."/>
        </authorList>
    </citation>
    <scope>NUCLEOTIDE SEQUENCE [LARGE SCALE GENOMIC DNA]</scope>
    <source>
        <strain evidence="7 8">KUC8140</strain>
    </source>
</reference>
<dbReference type="PANTHER" id="PTHR43539">
    <property type="entry name" value="FLAVIN-BINDING MONOOXYGENASE-LIKE PROTEIN (AFU_ORTHOLOGUE AFUA_4G09220)"/>
    <property type="match status" value="1"/>
</dbReference>
<proteinExistence type="inferred from homology"/>
<dbReference type="AlphaFoldDB" id="A0A0H2S508"/>
<dbReference type="InterPro" id="IPR050982">
    <property type="entry name" value="Auxin_biosynth/cation_transpt"/>
</dbReference>
<gene>
    <name evidence="7" type="ORF">SCHPADRAFT_822754</name>
</gene>
<dbReference type="Gene3D" id="3.50.50.60">
    <property type="entry name" value="FAD/NAD(P)-binding domain"/>
    <property type="match status" value="1"/>
</dbReference>
<dbReference type="GO" id="GO:0050661">
    <property type="term" value="F:NADP binding"/>
    <property type="evidence" value="ECO:0007669"/>
    <property type="project" value="InterPro"/>
</dbReference>
<dbReference type="SUPFAM" id="SSF51905">
    <property type="entry name" value="FAD/NAD(P)-binding domain"/>
    <property type="match status" value="2"/>
</dbReference>
<keyword evidence="5" id="KW-0521">NADP</keyword>
<dbReference type="InterPro" id="IPR032710">
    <property type="entry name" value="NTF2-like_dom_sf"/>
</dbReference>
<keyword evidence="6" id="KW-0560">Oxidoreductase</keyword>
<dbReference type="InParanoid" id="A0A0H2S508"/>
<dbReference type="GO" id="GO:0050660">
    <property type="term" value="F:flavin adenine dinucleotide binding"/>
    <property type="evidence" value="ECO:0007669"/>
    <property type="project" value="InterPro"/>
</dbReference>
<dbReference type="OrthoDB" id="74360at2759"/>
<dbReference type="FunFam" id="3.50.50.60:FF:000023">
    <property type="entry name" value="Dimethylaniline monooxygenase [N-oxide-forming]"/>
    <property type="match status" value="1"/>
</dbReference>
<evidence type="ECO:0000313" key="7">
    <source>
        <dbReference type="EMBL" id="KLO16763.1"/>
    </source>
</evidence>
<accession>A0A0H2S508</accession>